<dbReference type="PANTHER" id="PTHR45033">
    <property type="match status" value="1"/>
</dbReference>
<dbReference type="AlphaFoldDB" id="A0A4Z0PJL6"/>
<evidence type="ECO:0000313" key="4">
    <source>
        <dbReference type="Proteomes" id="UP000297739"/>
    </source>
</evidence>
<reference evidence="3 4" key="1">
    <citation type="submission" date="2019-04" db="EMBL/GenBank/DDBJ databases">
        <authorList>
            <person name="Feng G."/>
            <person name="Zhang J."/>
            <person name="Zhu H."/>
        </authorList>
    </citation>
    <scope>NUCLEOTIDE SEQUENCE [LARGE SCALE GENOMIC DNA]</scope>
    <source>
        <strain evidence="3 4">JCM 17223</strain>
    </source>
</reference>
<dbReference type="PANTHER" id="PTHR45033:SF3">
    <property type="entry name" value="DEHYDROGENASE, PUTATIVE (AFU_ORTHOLOGUE AFUA_2G13270)-RELATED"/>
    <property type="match status" value="1"/>
</dbReference>
<dbReference type="Pfam" id="PF00107">
    <property type="entry name" value="ADH_zinc_N"/>
    <property type="match status" value="1"/>
</dbReference>
<dbReference type="GO" id="GO:0016491">
    <property type="term" value="F:oxidoreductase activity"/>
    <property type="evidence" value="ECO:0007669"/>
    <property type="project" value="InterPro"/>
</dbReference>
<evidence type="ECO:0000256" key="1">
    <source>
        <dbReference type="SAM" id="MobiDB-lite"/>
    </source>
</evidence>
<dbReference type="OrthoDB" id="9787435at2"/>
<dbReference type="InterPro" id="IPR020843">
    <property type="entry name" value="ER"/>
</dbReference>
<feature type="domain" description="Enoyl reductase (ER)" evidence="2">
    <location>
        <begin position="8"/>
        <end position="330"/>
    </location>
</feature>
<dbReference type="Pfam" id="PF08240">
    <property type="entry name" value="ADH_N"/>
    <property type="match status" value="1"/>
</dbReference>
<name>A0A4Z0PJL6_9BACT</name>
<feature type="region of interest" description="Disordered" evidence="1">
    <location>
        <begin position="1"/>
        <end position="24"/>
    </location>
</feature>
<sequence>MQALQLDGINEPLRLQDVPTPTPGPGEVLVQLHAAALNHRDVWIQKGQYAGLRFPCILGSDGAGVVTALGEGADEALRGQAVVINPGHSWGDNPNAQAKSFTILGLPNQGAFAEYVSVPAQYVRPLPAHLSFEQAAALPLGGVTAYRAAFTRAGLQAGERVLITGIGGGVALLALQMAVASGAEVWVTSGSAEKITRAQQLGAMGGANYKDEKWASELVKQAGGGFDVIIDSAAGPGFEALLDAAAPGGRIVFYGGTLGPIAQVPPAKVFWKQLSILGSTMGTEQDFAAMVRLFEQHQLVPVVDQVFALADGEAAMRRMEQGQQFGKIVLKIKD</sequence>
<dbReference type="InterPro" id="IPR011032">
    <property type="entry name" value="GroES-like_sf"/>
</dbReference>
<dbReference type="SUPFAM" id="SSF51735">
    <property type="entry name" value="NAD(P)-binding Rossmann-fold domains"/>
    <property type="match status" value="1"/>
</dbReference>
<dbReference type="InterPro" id="IPR013149">
    <property type="entry name" value="ADH-like_C"/>
</dbReference>
<dbReference type="SUPFAM" id="SSF50129">
    <property type="entry name" value="GroES-like"/>
    <property type="match status" value="1"/>
</dbReference>
<organism evidence="3 4">
    <name type="scientific">Hymenobacter elongatus</name>
    <dbReference type="NCBI Taxonomy" id="877208"/>
    <lineage>
        <taxon>Bacteria</taxon>
        <taxon>Pseudomonadati</taxon>
        <taxon>Bacteroidota</taxon>
        <taxon>Cytophagia</taxon>
        <taxon>Cytophagales</taxon>
        <taxon>Hymenobacteraceae</taxon>
        <taxon>Hymenobacter</taxon>
    </lineage>
</organism>
<dbReference type="InterPro" id="IPR013154">
    <property type="entry name" value="ADH-like_N"/>
</dbReference>
<evidence type="ECO:0000259" key="2">
    <source>
        <dbReference type="SMART" id="SM00829"/>
    </source>
</evidence>
<dbReference type="Gene3D" id="3.90.180.10">
    <property type="entry name" value="Medium-chain alcohol dehydrogenases, catalytic domain"/>
    <property type="match status" value="1"/>
</dbReference>
<gene>
    <name evidence="3" type="ORF">E5J99_13185</name>
</gene>
<comment type="caution">
    <text evidence="3">The sequence shown here is derived from an EMBL/GenBank/DDBJ whole genome shotgun (WGS) entry which is preliminary data.</text>
</comment>
<keyword evidence="4" id="KW-1185">Reference proteome</keyword>
<accession>A0A4Z0PJL6</accession>
<dbReference type="InterPro" id="IPR036291">
    <property type="entry name" value="NAD(P)-bd_dom_sf"/>
</dbReference>
<dbReference type="EMBL" id="SRLD01000025">
    <property type="protein sequence ID" value="TGE15159.1"/>
    <property type="molecule type" value="Genomic_DNA"/>
</dbReference>
<dbReference type="Gene3D" id="3.40.50.720">
    <property type="entry name" value="NAD(P)-binding Rossmann-like Domain"/>
    <property type="match status" value="1"/>
</dbReference>
<protein>
    <submittedName>
        <fullName evidence="3">Alcohol dehydrogenase</fullName>
    </submittedName>
</protein>
<dbReference type="RefSeq" id="WP_135498281.1">
    <property type="nucleotide sequence ID" value="NZ_SRLD01000025.1"/>
</dbReference>
<evidence type="ECO:0000313" key="3">
    <source>
        <dbReference type="EMBL" id="TGE15159.1"/>
    </source>
</evidence>
<dbReference type="SMART" id="SM00829">
    <property type="entry name" value="PKS_ER"/>
    <property type="match status" value="1"/>
</dbReference>
<proteinExistence type="predicted"/>
<dbReference type="InterPro" id="IPR052711">
    <property type="entry name" value="Zinc_ADH-like"/>
</dbReference>
<dbReference type="Proteomes" id="UP000297739">
    <property type="component" value="Unassembled WGS sequence"/>
</dbReference>